<evidence type="ECO:0000256" key="11">
    <source>
        <dbReference type="PROSITE-ProRule" id="PRU10141"/>
    </source>
</evidence>
<evidence type="ECO:0000256" key="10">
    <source>
        <dbReference type="PIRSR" id="PIRSR630616-3"/>
    </source>
</evidence>
<evidence type="ECO:0000256" key="13">
    <source>
        <dbReference type="RuleBase" id="RU367134"/>
    </source>
</evidence>
<dbReference type="SMART" id="SM00220">
    <property type="entry name" value="S_TKc"/>
    <property type="match status" value="1"/>
</dbReference>
<protein>
    <recommendedName>
        <fullName evidence="13">Aurora kinase</fullName>
        <ecNumber evidence="13">2.7.11.1</ecNumber>
    </recommendedName>
</protein>
<dbReference type="EMBL" id="KB206474">
    <property type="protein sequence ID" value="ELP91435.1"/>
    <property type="molecule type" value="Genomic_DNA"/>
</dbReference>
<evidence type="ECO:0000256" key="5">
    <source>
        <dbReference type="ARBA" id="ARBA00022840"/>
    </source>
</evidence>
<dbReference type="Gene3D" id="1.10.510.10">
    <property type="entry name" value="Transferase(Phosphotransferase) domain 1"/>
    <property type="match status" value="1"/>
</dbReference>
<dbReference type="PROSITE" id="PS00108">
    <property type="entry name" value="PROTEIN_KINASE_ST"/>
    <property type="match status" value="1"/>
</dbReference>
<sequence length="315" mass="36945">MSIKPNQIHHTMLQTIKQYDADMKPKLPFRVIRFSLLHVFSSDLLYQPFRPTVCSKYNLKMFSIGQPLGEGRFGTVYLAKYKLNNYVCAIKVLHKRKIERYNMTIQLKREVELMSHFNHHNVVKLFAFFDDETRYFLVMEFCKGGELYKLLQKQIRFSEPEAAKYVKQTTDALIHIHQRKCIHRDLKPENILLDMNGDVKLSDFGWSVRSDCKRKTCCGTPDYLSPELIENKTYDKAVDLWSLGVLTFELLTGYTPFGSIDFVNKQQVNPMLISFPVYVSYIAKDFIRKLIVKEPSMRMSLENCLKHAFLVKNVK</sequence>
<gene>
    <name evidence="15" type="ORF">EIN_155420</name>
</gene>
<dbReference type="FunFam" id="1.10.510.10:FF:000235">
    <property type="entry name" value="Serine/threonine-protein kinase ark1"/>
    <property type="match status" value="1"/>
</dbReference>
<feature type="binding site" evidence="9">
    <location>
        <position position="203"/>
    </location>
    <ligand>
        <name>ATP</name>
        <dbReference type="ChEBI" id="CHEBI:30616"/>
    </ligand>
</feature>
<evidence type="ECO:0000256" key="12">
    <source>
        <dbReference type="RuleBase" id="RU000304"/>
    </source>
</evidence>
<dbReference type="RefSeq" id="XP_004258206.1">
    <property type="nucleotide sequence ID" value="XM_004258158.1"/>
</dbReference>
<comment type="catalytic activity">
    <reaction evidence="7 13">
        <text>L-seryl-[protein] + ATP = O-phospho-L-seryl-[protein] + ADP + H(+)</text>
        <dbReference type="Rhea" id="RHEA:17989"/>
        <dbReference type="Rhea" id="RHEA-COMP:9863"/>
        <dbReference type="Rhea" id="RHEA-COMP:11604"/>
        <dbReference type="ChEBI" id="CHEBI:15378"/>
        <dbReference type="ChEBI" id="CHEBI:29999"/>
        <dbReference type="ChEBI" id="CHEBI:30616"/>
        <dbReference type="ChEBI" id="CHEBI:83421"/>
        <dbReference type="ChEBI" id="CHEBI:456216"/>
        <dbReference type="EC" id="2.7.11.1"/>
    </reaction>
</comment>
<dbReference type="InterPro" id="IPR008271">
    <property type="entry name" value="Ser/Thr_kinase_AS"/>
</dbReference>
<dbReference type="KEGG" id="eiv:EIN_155420"/>
<dbReference type="InterPro" id="IPR017441">
    <property type="entry name" value="Protein_kinase_ATP_BS"/>
</dbReference>
<dbReference type="GeneID" id="14890252"/>
<evidence type="ECO:0000256" key="3">
    <source>
        <dbReference type="ARBA" id="ARBA00022741"/>
    </source>
</evidence>
<feature type="domain" description="Protein kinase" evidence="14">
    <location>
        <begin position="62"/>
        <end position="310"/>
    </location>
</feature>
<dbReference type="OMA" id="YVDHWCL"/>
<dbReference type="GO" id="GO:0004674">
    <property type="term" value="F:protein serine/threonine kinase activity"/>
    <property type="evidence" value="ECO:0007669"/>
    <property type="project" value="UniProtKB-KW"/>
</dbReference>
<evidence type="ECO:0000313" key="16">
    <source>
        <dbReference type="Proteomes" id="UP000014680"/>
    </source>
</evidence>
<evidence type="ECO:0000256" key="1">
    <source>
        <dbReference type="ARBA" id="ARBA00022527"/>
    </source>
</evidence>
<dbReference type="InterPro" id="IPR000719">
    <property type="entry name" value="Prot_kinase_dom"/>
</dbReference>
<evidence type="ECO:0000259" key="14">
    <source>
        <dbReference type="PROSITE" id="PS50011"/>
    </source>
</evidence>
<dbReference type="Proteomes" id="UP000014680">
    <property type="component" value="Unassembled WGS sequence"/>
</dbReference>
<keyword evidence="16" id="KW-1185">Reference proteome</keyword>
<dbReference type="PANTHER" id="PTHR24350">
    <property type="entry name" value="SERINE/THREONINE-PROTEIN KINASE IAL-RELATED"/>
    <property type="match status" value="1"/>
</dbReference>
<dbReference type="SUPFAM" id="SSF56112">
    <property type="entry name" value="Protein kinase-like (PK-like)"/>
    <property type="match status" value="1"/>
</dbReference>
<reference evidence="15 16" key="1">
    <citation type="submission" date="2012-10" db="EMBL/GenBank/DDBJ databases">
        <authorList>
            <person name="Zafar N."/>
            <person name="Inman J."/>
            <person name="Hall N."/>
            <person name="Lorenzi H."/>
            <person name="Caler E."/>
        </authorList>
    </citation>
    <scope>NUCLEOTIDE SEQUENCE [LARGE SCALE GENOMIC DNA]</scope>
    <source>
        <strain evidence="15 16">IP1</strain>
    </source>
</reference>
<feature type="binding site" evidence="9">
    <location>
        <position position="72"/>
    </location>
    <ligand>
        <name>ATP</name>
        <dbReference type="ChEBI" id="CHEBI:30616"/>
    </ligand>
</feature>
<organism evidence="15 16">
    <name type="scientific">Entamoeba invadens IP1</name>
    <dbReference type="NCBI Taxonomy" id="370355"/>
    <lineage>
        <taxon>Eukaryota</taxon>
        <taxon>Amoebozoa</taxon>
        <taxon>Evosea</taxon>
        <taxon>Archamoebae</taxon>
        <taxon>Mastigamoebida</taxon>
        <taxon>Entamoebidae</taxon>
        <taxon>Entamoeba</taxon>
    </lineage>
</organism>
<dbReference type="AlphaFoldDB" id="A0A0A1U931"/>
<dbReference type="CDD" id="cd14007">
    <property type="entry name" value="STKc_Aurora"/>
    <property type="match status" value="1"/>
</dbReference>
<dbReference type="EC" id="2.7.11.1" evidence="13"/>
<dbReference type="VEuPathDB" id="AmoebaDB:EIN_155420"/>
<feature type="cross-link" description="Glycyl lysine isopeptide (Lys-Gly) (interchain with G-Cter in SUMO2)" evidence="10">
    <location>
        <position position="187"/>
    </location>
</feature>
<evidence type="ECO:0000256" key="9">
    <source>
        <dbReference type="PIRSR" id="PIRSR630616-2"/>
    </source>
</evidence>
<dbReference type="OrthoDB" id="377346at2759"/>
<keyword evidence="3 9" id="KW-0547">Nucleotide-binding</keyword>
<dbReference type="InterPro" id="IPR011009">
    <property type="entry name" value="Kinase-like_dom_sf"/>
</dbReference>
<accession>A0A0A1U931</accession>
<dbReference type="Pfam" id="PF00069">
    <property type="entry name" value="Pkinase"/>
    <property type="match status" value="1"/>
</dbReference>
<evidence type="ECO:0000256" key="2">
    <source>
        <dbReference type="ARBA" id="ARBA00022679"/>
    </source>
</evidence>
<keyword evidence="1 12" id="KW-0723">Serine/threonine-protein kinase</keyword>
<keyword evidence="2 13" id="KW-0808">Transferase</keyword>
<evidence type="ECO:0000256" key="6">
    <source>
        <dbReference type="ARBA" id="ARBA00047899"/>
    </source>
</evidence>
<evidence type="ECO:0000313" key="15">
    <source>
        <dbReference type="EMBL" id="ELP91435.1"/>
    </source>
</evidence>
<evidence type="ECO:0000256" key="7">
    <source>
        <dbReference type="ARBA" id="ARBA00048679"/>
    </source>
</evidence>
<feature type="binding site" evidence="9">
    <location>
        <begin position="189"/>
        <end position="190"/>
    </location>
    <ligand>
        <name>ATP</name>
        <dbReference type="ChEBI" id="CHEBI:30616"/>
    </ligand>
</feature>
<dbReference type="PROSITE" id="PS50011">
    <property type="entry name" value="PROTEIN_KINASE_DOM"/>
    <property type="match status" value="1"/>
</dbReference>
<feature type="active site" description="Proton acceptor" evidence="8">
    <location>
        <position position="185"/>
    </location>
</feature>
<dbReference type="GO" id="GO:0005524">
    <property type="term" value="F:ATP binding"/>
    <property type="evidence" value="ECO:0007669"/>
    <property type="project" value="UniProtKB-UniRule"/>
</dbReference>
<name>A0A0A1U931_ENTIV</name>
<keyword evidence="4 13" id="KW-0418">Kinase</keyword>
<keyword evidence="5 9" id="KW-0067">ATP-binding</keyword>
<evidence type="ECO:0000256" key="8">
    <source>
        <dbReference type="PIRSR" id="PIRSR630616-1"/>
    </source>
</evidence>
<proteinExistence type="inferred from homology"/>
<feature type="binding site" evidence="9 11">
    <location>
        <position position="91"/>
    </location>
    <ligand>
        <name>ATP</name>
        <dbReference type="ChEBI" id="CHEBI:30616"/>
    </ligand>
</feature>
<dbReference type="InterPro" id="IPR030616">
    <property type="entry name" value="Aur-like"/>
</dbReference>
<comment type="similarity">
    <text evidence="13">Belongs to the protein kinase superfamily. Ser/Thr protein kinase family. Aurora subfamily.</text>
</comment>
<comment type="catalytic activity">
    <reaction evidence="6 13">
        <text>L-threonyl-[protein] + ATP = O-phospho-L-threonyl-[protein] + ADP + H(+)</text>
        <dbReference type="Rhea" id="RHEA:46608"/>
        <dbReference type="Rhea" id="RHEA-COMP:11060"/>
        <dbReference type="Rhea" id="RHEA-COMP:11605"/>
        <dbReference type="ChEBI" id="CHEBI:15378"/>
        <dbReference type="ChEBI" id="CHEBI:30013"/>
        <dbReference type="ChEBI" id="CHEBI:30616"/>
        <dbReference type="ChEBI" id="CHEBI:61977"/>
        <dbReference type="ChEBI" id="CHEBI:456216"/>
        <dbReference type="EC" id="2.7.11.1"/>
    </reaction>
</comment>
<evidence type="ECO:0000256" key="4">
    <source>
        <dbReference type="ARBA" id="ARBA00022777"/>
    </source>
</evidence>
<dbReference type="FunFam" id="3.30.200.20:FF:000042">
    <property type="entry name" value="Aurora kinase A"/>
    <property type="match status" value="1"/>
</dbReference>
<dbReference type="PROSITE" id="PS00107">
    <property type="entry name" value="PROTEIN_KINASE_ATP"/>
    <property type="match status" value="1"/>
</dbReference>